<keyword evidence="1" id="KW-0812">Transmembrane</keyword>
<evidence type="ECO:0000313" key="3">
    <source>
        <dbReference type="Proteomes" id="UP000266861"/>
    </source>
</evidence>
<keyword evidence="1" id="KW-1133">Transmembrane helix</keyword>
<comment type="caution">
    <text evidence="2">The sequence shown here is derived from an EMBL/GenBank/DDBJ whole genome shotgun (WGS) entry which is preliminary data.</text>
</comment>
<name>A0A397JNK3_9GLOM</name>
<dbReference type="EMBL" id="PQFF01000007">
    <property type="protein sequence ID" value="RHZ89929.1"/>
    <property type="molecule type" value="Genomic_DNA"/>
</dbReference>
<feature type="transmembrane region" description="Helical" evidence="1">
    <location>
        <begin position="6"/>
        <end position="27"/>
    </location>
</feature>
<proteinExistence type="predicted"/>
<keyword evidence="3" id="KW-1185">Reference proteome</keyword>
<reference evidence="2 3" key="1">
    <citation type="submission" date="2018-08" db="EMBL/GenBank/DDBJ databases">
        <title>Genome and evolution of the arbuscular mycorrhizal fungus Diversispora epigaea (formerly Glomus versiforme) and its bacterial endosymbionts.</title>
        <authorList>
            <person name="Sun X."/>
            <person name="Fei Z."/>
            <person name="Harrison M."/>
        </authorList>
    </citation>
    <scope>NUCLEOTIDE SEQUENCE [LARGE SCALE GENOMIC DNA]</scope>
    <source>
        <strain evidence="2 3">IT104</strain>
    </source>
</reference>
<protein>
    <submittedName>
        <fullName evidence="2">Uncharacterized protein</fullName>
    </submittedName>
</protein>
<evidence type="ECO:0000256" key="1">
    <source>
        <dbReference type="SAM" id="Phobius"/>
    </source>
</evidence>
<dbReference type="AlphaFoldDB" id="A0A397JNK3"/>
<keyword evidence="1" id="KW-0472">Membrane</keyword>
<sequence length="95" mass="10457">MVTGDVAIVMRIAVCNFVFGVLGSLNLRLARCYWCQQVVFVWGWDLQVLAVHSLAAAKRNSNSMLKGFVGVSSVEESGNSSLFGLELFSKLKRMV</sequence>
<gene>
    <name evidence="2" type="ORF">Glove_9g375</name>
</gene>
<dbReference type="Proteomes" id="UP000266861">
    <property type="component" value="Unassembled WGS sequence"/>
</dbReference>
<organism evidence="2 3">
    <name type="scientific">Diversispora epigaea</name>
    <dbReference type="NCBI Taxonomy" id="1348612"/>
    <lineage>
        <taxon>Eukaryota</taxon>
        <taxon>Fungi</taxon>
        <taxon>Fungi incertae sedis</taxon>
        <taxon>Mucoromycota</taxon>
        <taxon>Glomeromycotina</taxon>
        <taxon>Glomeromycetes</taxon>
        <taxon>Diversisporales</taxon>
        <taxon>Diversisporaceae</taxon>
        <taxon>Diversispora</taxon>
    </lineage>
</organism>
<evidence type="ECO:0000313" key="2">
    <source>
        <dbReference type="EMBL" id="RHZ89929.1"/>
    </source>
</evidence>
<accession>A0A397JNK3</accession>